<keyword evidence="1" id="KW-1133">Transmembrane helix</keyword>
<dbReference type="Proteomes" id="UP000193240">
    <property type="component" value="Unassembled WGS sequence"/>
</dbReference>
<dbReference type="InParanoid" id="A0A1Y2LYA0"/>
<name>A0A1Y2LYA0_EPING</name>
<dbReference type="InterPro" id="IPR036844">
    <property type="entry name" value="Hint_dom_sf"/>
</dbReference>
<dbReference type="EMBL" id="KZ107847">
    <property type="protein sequence ID" value="OSS47968.1"/>
    <property type="molecule type" value="Genomic_DNA"/>
</dbReference>
<gene>
    <name evidence="2" type="ORF">B5807_06719</name>
</gene>
<feature type="transmembrane region" description="Helical" evidence="1">
    <location>
        <begin position="1276"/>
        <end position="1296"/>
    </location>
</feature>
<keyword evidence="3" id="KW-1185">Reference proteome</keyword>
<dbReference type="OMA" id="WELFGQY"/>
<sequence>MQAADQLLQEHHLTQLGDKIKDALMKGSQGVNEDGLFSEANLHAWQALSNNLWNAWDFSVRDTSAGGQWKAAVQGAETQEDVKDTPNGGDLRHVHRTQTWGRVVRDWLQVNVDQGFVNSQNFGSIHNSAHSFARVDPPETQSSCFAPGTRVLTDLGGVPIENLQEHSRVVTRLSDGLKEWGSCSDEKVRMPSPTVLYGFNDDSAFFTAGHVFFTTTGLRAVSPELATAENPWCNPGQLRVGHILLHTSDGQTYSKYRINAMHSERSTDSYVYGVHLREGLRSYHANGFLVALNYPEITVATLAKQLMQVPRKERLDLIGKLRELKPILERFGGETTLQALECESSSEALHYTGPRHHQKFHLRHVNYPYRMTMEDGKRGPAVDLVEGVLFVDGQYCERASIDKDHISWSRPLSDGKWEYAACHFSNRGLNGSGFMHVNDHPDVVDKKDHNTLMSESPAMPFFLAASTENHAGAHAMSNASAGELTWDIMYDPKPDEGTNEDDPDVVTLCTEDLGRVVKKDSEDNYSPYPIKDLQIYDGLLEKIVAKAKENLNDSGAEALKGIDSLYKRRTWYDVRTGAQNYEWILAAPEAIIHNSDQFAQFETDHKAWEDKGDANTPEPQLSMRDLTFKKSLGTDFELKIPMLINSISTVWTSNGSEFMGTVRAYDPLGDGNNGPTHLVAGSRTVEPPLFFAAIRAASEVSSTVPIHEAHAPAPRLNIHLLKLTKDTNSKKIDALANIRHDQKDINQKTEEIIKKVMLYHMDGDERHMFFKVARPTDLDEDFAERLDTTCGADTKDWFKKTYARAYICQILTQHSIGLDGAQKFTETEKRNIRYFWNGHGTSCLSREDRYKTLEKKIARKLILNTVLSGDLKDTIQNSYANDHGGKGGDYWSEAILAYYNNPKTLQDKMNPSVGNGDNLLTKMAAIMDALDQGLERTGDEKHLLLNSTNSNILCYASNKANLGDVWSQQFMDFHAKDKQAAEEQLQEMWFEESLALIVEDLLGNSDLVSGDLNKGLQEDVQKLRDEMGIQADAAKKDQAKTIAKMFGASAKGMIKLLVATRRGIAGAFWKAASYMRGIPVIGRGIDWIWKKAKSEPGTFFTEGKERMFKGIMLVGSIAFMGWSLFKAFNPDKATGKSQWDSSGPVERAQTILNAFGMTKSIAEFGTDFTDICLRIKRPGTFSRSAEAAVDATLDAMAQRKLATEWVYFEKGSDGVASTKVQSFLETADTVDEIAQAEGNIGSALPASGEVGFNCTEEMIKACSKLKRAFNIARKTISCVGYVLAIAVAVFMTWKLIQDWDGMDTWHRTIETIQVVCAALEAIASVVMIVVTFGAGAAFAATMSAIFSAVSLVLLAIVVLAMIILAIWEATRPPPESPISQWIDNTGKHIDTWCPGLSAPATPLTVSSNVPDGRLRNSGDAQEVDILFTNTSAQTVKLDALELQFDVGPDKSAFFTEAEQINKKPDNSSLDNHQFEVSVNGSAKLSVADPVNLPKTQSVKANEKPNAFTVKLTVTGATGELDSEGHCPFELQPNDAVVFKIKAVSNIQVVEKVDVGVTWRQFWNQGEFDQDEDLYWFTRDK</sequence>
<proteinExistence type="predicted"/>
<protein>
    <recommendedName>
        <fullName evidence="4">Intein C-terminal splicing domain-containing protein</fullName>
    </recommendedName>
</protein>
<feature type="transmembrane region" description="Helical" evidence="1">
    <location>
        <begin position="1311"/>
        <end position="1338"/>
    </location>
</feature>
<keyword evidence="1" id="KW-0472">Membrane</keyword>
<keyword evidence="1" id="KW-0812">Transmembrane</keyword>
<accession>A0A1Y2LYA0</accession>
<feature type="transmembrane region" description="Helical" evidence="1">
    <location>
        <begin position="1107"/>
        <end position="1128"/>
    </location>
</feature>
<evidence type="ECO:0000313" key="3">
    <source>
        <dbReference type="Proteomes" id="UP000193240"/>
    </source>
</evidence>
<organism evidence="2 3">
    <name type="scientific">Epicoccum nigrum</name>
    <name type="common">Soil fungus</name>
    <name type="synonym">Epicoccum purpurascens</name>
    <dbReference type="NCBI Taxonomy" id="105696"/>
    <lineage>
        <taxon>Eukaryota</taxon>
        <taxon>Fungi</taxon>
        <taxon>Dikarya</taxon>
        <taxon>Ascomycota</taxon>
        <taxon>Pezizomycotina</taxon>
        <taxon>Dothideomycetes</taxon>
        <taxon>Pleosporomycetidae</taxon>
        <taxon>Pleosporales</taxon>
        <taxon>Pleosporineae</taxon>
        <taxon>Didymellaceae</taxon>
        <taxon>Epicoccum</taxon>
    </lineage>
</organism>
<reference evidence="2 3" key="1">
    <citation type="journal article" date="2017" name="Genome Announc.">
        <title>Genome sequence of the saprophytic ascomycete Epicoccum nigrum ICMP 19927 strain isolated from New Zealand.</title>
        <authorList>
            <person name="Fokin M."/>
            <person name="Fleetwood D."/>
            <person name="Weir B.S."/>
            <person name="Villas-Boas S.G."/>
        </authorList>
    </citation>
    <scope>NUCLEOTIDE SEQUENCE [LARGE SCALE GENOMIC DNA]</scope>
    <source>
        <strain evidence="2 3">ICMP 19927</strain>
    </source>
</reference>
<evidence type="ECO:0000313" key="2">
    <source>
        <dbReference type="EMBL" id="OSS47968.1"/>
    </source>
</evidence>
<evidence type="ECO:0008006" key="4">
    <source>
        <dbReference type="Google" id="ProtNLM"/>
    </source>
</evidence>
<evidence type="ECO:0000256" key="1">
    <source>
        <dbReference type="SAM" id="Phobius"/>
    </source>
</evidence>
<dbReference type="SUPFAM" id="SSF51294">
    <property type="entry name" value="Hedgehog/intein (Hint) domain"/>
    <property type="match status" value="1"/>
</dbReference>
<feature type="transmembrane region" description="Helical" evidence="1">
    <location>
        <begin position="1345"/>
        <end position="1367"/>
    </location>
</feature>
<dbReference type="Gene3D" id="2.170.16.10">
    <property type="entry name" value="Hedgehog/Intein (Hint) domain"/>
    <property type="match status" value="1"/>
</dbReference>